<dbReference type="RefSeq" id="WP_180746619.1">
    <property type="nucleotide sequence ID" value="NZ_CBCRWQ010000006.1"/>
</dbReference>
<proteinExistence type="predicted"/>
<gene>
    <name evidence="1" type="ORF">HZR21_04435</name>
</gene>
<reference evidence="1 2" key="1">
    <citation type="submission" date="2020-07" db="EMBL/GenBank/DDBJ databases">
        <authorList>
            <person name="Hilgarth M."/>
            <person name="Werum V."/>
            <person name="Vogel R.F."/>
        </authorList>
    </citation>
    <scope>NUCLEOTIDE SEQUENCE [LARGE SCALE GENOMIC DNA]</scope>
    <source>
        <strain evidence="1 2">DSM 28961</strain>
    </source>
</reference>
<dbReference type="EMBL" id="JACBNY010000005">
    <property type="protein sequence ID" value="MBA0016400.1"/>
    <property type="molecule type" value="Genomic_DNA"/>
</dbReference>
<evidence type="ECO:0000313" key="2">
    <source>
        <dbReference type="Proteomes" id="UP000530186"/>
    </source>
</evidence>
<protein>
    <submittedName>
        <fullName evidence="1">Uncharacterized protein</fullName>
    </submittedName>
</protein>
<dbReference type="AlphaFoldDB" id="A0A7V8N0I7"/>
<dbReference type="Proteomes" id="UP000530186">
    <property type="component" value="Unassembled WGS sequence"/>
</dbReference>
<comment type="caution">
    <text evidence="1">The sequence shown here is derived from an EMBL/GenBank/DDBJ whole genome shotgun (WGS) entry which is preliminary data.</text>
</comment>
<organism evidence="1 2">
    <name type="scientific">Pseudolactococcus laudensis</name>
    <dbReference type="NCBI Taxonomy" id="1494461"/>
    <lineage>
        <taxon>Bacteria</taxon>
        <taxon>Bacillati</taxon>
        <taxon>Bacillota</taxon>
        <taxon>Bacilli</taxon>
        <taxon>Lactobacillales</taxon>
        <taxon>Streptococcaceae</taxon>
        <taxon>Pseudolactococcus</taxon>
    </lineage>
</organism>
<sequence>MTISFENNRLLLDFPDELGQLEILDLTTFVADKSKTTFYFKGPNLVSQKAQADRALVFSLPLDIEPIYFKKYLTAQKVPNHQTKILKTYLDQLSPYLDKLGYQFRMTQDTSATSATKSVAKVQHRFSKEIADIPFYVDYEGAKAEVYWIKRTDLCIRKGAVLKQDMPLNQDGSIGFSQKFALSLRQEHADVIGPDMVTTADIHLKSVNEVGHLLYFAGTNSWLILKDKTGQTLSSHTIIS</sequence>
<evidence type="ECO:0000313" key="1">
    <source>
        <dbReference type="EMBL" id="MBA0016400.1"/>
    </source>
</evidence>
<keyword evidence="2" id="KW-1185">Reference proteome</keyword>
<name>A0A7V8N0I7_9LACT</name>
<dbReference type="GeneID" id="303194761"/>
<accession>A0A7V8N0I7</accession>